<reference evidence="2 3" key="1">
    <citation type="submission" date="2019-09" db="EMBL/GenBank/DDBJ databases">
        <title>A chromosome-level genome assembly of the Chinese tupelo Nyssa sinensis.</title>
        <authorList>
            <person name="Yang X."/>
            <person name="Kang M."/>
            <person name="Yang Y."/>
            <person name="Xiong H."/>
            <person name="Wang M."/>
            <person name="Zhang Z."/>
            <person name="Wang Z."/>
            <person name="Wu H."/>
            <person name="Ma T."/>
            <person name="Liu J."/>
            <person name="Xi Z."/>
        </authorList>
    </citation>
    <scope>NUCLEOTIDE SEQUENCE [LARGE SCALE GENOMIC DNA]</scope>
    <source>
        <strain evidence="2">J267</strain>
        <tissue evidence="2">Leaf</tissue>
    </source>
</reference>
<dbReference type="AlphaFoldDB" id="A0A5J4ZK84"/>
<feature type="region of interest" description="Disordered" evidence="1">
    <location>
        <begin position="15"/>
        <end position="35"/>
    </location>
</feature>
<protein>
    <submittedName>
        <fullName evidence="2">Uncharacterized protein</fullName>
    </submittedName>
</protein>
<accession>A0A5J4ZK84</accession>
<evidence type="ECO:0000313" key="3">
    <source>
        <dbReference type="Proteomes" id="UP000325577"/>
    </source>
</evidence>
<dbReference type="EMBL" id="CM018050">
    <property type="protein sequence ID" value="KAA8517697.1"/>
    <property type="molecule type" value="Genomic_DNA"/>
</dbReference>
<keyword evidence="3" id="KW-1185">Reference proteome</keyword>
<sequence>MELRGSGGAVVVGDGSDWVAGGGDGGTSVVGDRDGGMVRGLEMERQGRRWWQRLGSLVVMEVMGVAAEVVGCGQRLVVMDTTGALHA</sequence>
<organism evidence="2 3">
    <name type="scientific">Nyssa sinensis</name>
    <dbReference type="NCBI Taxonomy" id="561372"/>
    <lineage>
        <taxon>Eukaryota</taxon>
        <taxon>Viridiplantae</taxon>
        <taxon>Streptophyta</taxon>
        <taxon>Embryophyta</taxon>
        <taxon>Tracheophyta</taxon>
        <taxon>Spermatophyta</taxon>
        <taxon>Magnoliopsida</taxon>
        <taxon>eudicotyledons</taxon>
        <taxon>Gunneridae</taxon>
        <taxon>Pentapetalae</taxon>
        <taxon>asterids</taxon>
        <taxon>Cornales</taxon>
        <taxon>Nyssaceae</taxon>
        <taxon>Nyssa</taxon>
    </lineage>
</organism>
<proteinExistence type="predicted"/>
<evidence type="ECO:0000256" key="1">
    <source>
        <dbReference type="SAM" id="MobiDB-lite"/>
    </source>
</evidence>
<dbReference type="Proteomes" id="UP000325577">
    <property type="component" value="Linkage Group LG7"/>
</dbReference>
<gene>
    <name evidence="2" type="ORF">F0562_015171</name>
</gene>
<name>A0A5J4ZK84_9ASTE</name>
<evidence type="ECO:0000313" key="2">
    <source>
        <dbReference type="EMBL" id="KAA8517697.1"/>
    </source>
</evidence>